<evidence type="ECO:0000256" key="6">
    <source>
        <dbReference type="ARBA" id="ARBA00023054"/>
    </source>
</evidence>
<dbReference type="Gene3D" id="1.20.5.4130">
    <property type="match status" value="1"/>
</dbReference>
<evidence type="ECO:0000256" key="4">
    <source>
        <dbReference type="ARBA" id="ARBA00022741"/>
    </source>
</evidence>
<dbReference type="Pfam" id="PF00931">
    <property type="entry name" value="NB-ARC"/>
    <property type="match status" value="1"/>
</dbReference>
<keyword evidence="13" id="KW-1185">Reference proteome</keyword>
<sequence length="929" mass="105835">MVKCASLLVTLSHSACWNFSFSPQTDLCCSAASQLTGVWLSKLGDLLTGEFQLQANIRDDIIFLTEELECMHTALLKISEAPINKPPDDQDKLWARDICHDIGADIIGIKRHIKEVSERRVRYKVDHVAARIARPTVDRLRLSALYTKASELVGTEARSEDLIKMLMEGYEASEQQQLKIVSIVGFGGLGKTTLAKIVYEKLKGKFDCAAFVSVSHTPDLTSVFKNLLHQLGNHNCQTTWDDGAQLIDELREFLRKRRFFIVIDDIWDDSVLKTIYYGFNENECPSIIVTTTRILELAKQASCVYELKPLSAADSKKLFYLRVCGSDKKCQSKELAEVSENILKKCGGVPFAIITIATMLASKKGRENSHEYWSKVYESMGSGMQDSRDVENMRRVLSLSYYDLPPHLRICLLFLSSYPEDYDIDVQDLIWKWVGEGFVQNVQGKALYEAGEQYVDELISRSLVQPEYRFGQQKATHCRVHDMVLDLITWLSDEEHFLTKTLGPKKPKSLPNKIWRLSIQTNVDQVKLLPVFILSHVRSLNVFGRALSSLSVASTFPLLRVLDLKYCEEVGNHHFKDICSLFHLRYLGLLRTGITEVPQEIGNLKFLQILDIGLNEIVELPGSFVQLRRLVRLRINELASVPEGFENLKSLQDLMGRVHLKSPTMLIIFSELTELRSLCIILDAWDENYQKAFRRLFSSMVNLNRLCISGTASMDFESESDTDMQQTGPQLLLDMAIWNTIPSVPRWMTSLRSLSIVHITLQTLKEEDLQRLGIIQSLSHLSINVRAPIQGRDNKLIVSNDYPFPCLTELKLDCGVMEVMFAPGAMQNLQMIEFEFDIHKTIVQFGDVDFYLEDLSLLHHYGSHVYPEELEAAEAAVRKTLDKNPNKPTLHLEKTYVLELEIDGMKNQEKAENILFENGKKFLSSRLLE</sequence>
<dbReference type="Pfam" id="PF23598">
    <property type="entry name" value="LRR_14"/>
    <property type="match status" value="1"/>
</dbReference>
<dbReference type="InterPro" id="IPR032675">
    <property type="entry name" value="LRR_dom_sf"/>
</dbReference>
<dbReference type="Gene3D" id="3.40.50.300">
    <property type="entry name" value="P-loop containing nucleotide triphosphate hydrolases"/>
    <property type="match status" value="1"/>
</dbReference>
<evidence type="ECO:0000259" key="9">
    <source>
        <dbReference type="Pfam" id="PF18052"/>
    </source>
</evidence>
<comment type="similarity">
    <text evidence="1">Belongs to the disease resistance NB-LRR family.</text>
</comment>
<dbReference type="Gene3D" id="1.10.10.10">
    <property type="entry name" value="Winged helix-like DNA-binding domain superfamily/Winged helix DNA-binding domain"/>
    <property type="match status" value="1"/>
</dbReference>
<dbReference type="InterPro" id="IPR044974">
    <property type="entry name" value="Disease_R_plants"/>
</dbReference>
<evidence type="ECO:0000256" key="5">
    <source>
        <dbReference type="ARBA" id="ARBA00022821"/>
    </source>
</evidence>
<feature type="signal peptide" evidence="7">
    <location>
        <begin position="1"/>
        <end position="16"/>
    </location>
</feature>
<dbReference type="InterPro" id="IPR058922">
    <property type="entry name" value="WHD_DRP"/>
</dbReference>
<dbReference type="GO" id="GO:0043531">
    <property type="term" value="F:ADP binding"/>
    <property type="evidence" value="ECO:0007669"/>
    <property type="project" value="InterPro"/>
</dbReference>
<keyword evidence="3" id="KW-0677">Repeat</keyword>
<dbReference type="InterPro" id="IPR041118">
    <property type="entry name" value="Rx_N"/>
</dbReference>
<feature type="domain" description="Disease resistance R13L4/SHOC-2-like LRR" evidence="11">
    <location>
        <begin position="536"/>
        <end position="890"/>
    </location>
</feature>
<evidence type="ECO:0000313" key="13">
    <source>
        <dbReference type="Proteomes" id="UP000324897"/>
    </source>
</evidence>
<gene>
    <name evidence="12" type="ORF">EJB05_27242</name>
</gene>
<dbReference type="Gene3D" id="3.80.10.10">
    <property type="entry name" value="Ribonuclease Inhibitor"/>
    <property type="match status" value="1"/>
</dbReference>
<dbReference type="Proteomes" id="UP000324897">
    <property type="component" value="Chromosome 2"/>
</dbReference>
<dbReference type="Pfam" id="PF18052">
    <property type="entry name" value="Rx_N"/>
    <property type="match status" value="1"/>
</dbReference>
<feature type="non-terminal residue" evidence="12">
    <location>
        <position position="1"/>
    </location>
</feature>
<dbReference type="OrthoDB" id="266138at2759"/>
<dbReference type="EMBL" id="RWGY01000013">
    <property type="protein sequence ID" value="TVU24785.1"/>
    <property type="molecule type" value="Genomic_DNA"/>
</dbReference>
<dbReference type="Gene3D" id="1.10.8.430">
    <property type="entry name" value="Helical domain of apoptotic protease-activating factors"/>
    <property type="match status" value="1"/>
</dbReference>
<feature type="domain" description="Disease resistance N-terminal" evidence="9">
    <location>
        <begin position="40"/>
        <end position="98"/>
    </location>
</feature>
<evidence type="ECO:0000256" key="7">
    <source>
        <dbReference type="SAM" id="SignalP"/>
    </source>
</evidence>
<dbReference type="SUPFAM" id="SSF52058">
    <property type="entry name" value="L domain-like"/>
    <property type="match status" value="1"/>
</dbReference>
<reference evidence="12 13" key="1">
    <citation type="journal article" date="2019" name="Sci. Rep.">
        <title>A high-quality genome of Eragrostis curvula grass provides insights into Poaceae evolution and supports new strategies to enhance forage quality.</title>
        <authorList>
            <person name="Carballo J."/>
            <person name="Santos B.A.C.M."/>
            <person name="Zappacosta D."/>
            <person name="Garbus I."/>
            <person name="Selva J.P."/>
            <person name="Gallo C.A."/>
            <person name="Diaz A."/>
            <person name="Albertini E."/>
            <person name="Caccamo M."/>
            <person name="Echenique V."/>
        </authorList>
    </citation>
    <scope>NUCLEOTIDE SEQUENCE [LARGE SCALE GENOMIC DNA]</scope>
    <source>
        <strain evidence="13">cv. Victoria</strain>
        <tissue evidence="12">Leaf</tissue>
    </source>
</reference>
<evidence type="ECO:0000259" key="11">
    <source>
        <dbReference type="Pfam" id="PF23598"/>
    </source>
</evidence>
<dbReference type="InterPro" id="IPR002182">
    <property type="entry name" value="NB-ARC"/>
</dbReference>
<evidence type="ECO:0000259" key="10">
    <source>
        <dbReference type="Pfam" id="PF23559"/>
    </source>
</evidence>
<dbReference type="GO" id="GO:0009626">
    <property type="term" value="P:plant-type hypersensitive response"/>
    <property type="evidence" value="ECO:0007669"/>
    <property type="project" value="UniProtKB-ARBA"/>
</dbReference>
<keyword evidence="2" id="KW-0433">Leucine-rich repeat</keyword>
<name>A0A5J9UMV5_9POAL</name>
<dbReference type="Pfam" id="PF23559">
    <property type="entry name" value="WHD_DRP"/>
    <property type="match status" value="1"/>
</dbReference>
<keyword evidence="6" id="KW-0175">Coiled coil</keyword>
<dbReference type="PRINTS" id="PR00364">
    <property type="entry name" value="DISEASERSIST"/>
</dbReference>
<feature type="domain" description="Disease resistance protein winged helix" evidence="10">
    <location>
        <begin position="418"/>
        <end position="488"/>
    </location>
</feature>
<evidence type="ECO:0000256" key="1">
    <source>
        <dbReference type="ARBA" id="ARBA00008894"/>
    </source>
</evidence>
<accession>A0A5J9UMV5</accession>
<evidence type="ECO:0000313" key="12">
    <source>
        <dbReference type="EMBL" id="TVU24785.1"/>
    </source>
</evidence>
<keyword evidence="4" id="KW-0547">Nucleotide-binding</keyword>
<dbReference type="InterPro" id="IPR042197">
    <property type="entry name" value="Apaf_helical"/>
</dbReference>
<dbReference type="InterPro" id="IPR027417">
    <property type="entry name" value="P-loop_NTPase"/>
</dbReference>
<dbReference type="SUPFAM" id="SSF52540">
    <property type="entry name" value="P-loop containing nucleoside triphosphate hydrolases"/>
    <property type="match status" value="1"/>
</dbReference>
<organism evidence="12 13">
    <name type="scientific">Eragrostis curvula</name>
    <name type="common">weeping love grass</name>
    <dbReference type="NCBI Taxonomy" id="38414"/>
    <lineage>
        <taxon>Eukaryota</taxon>
        <taxon>Viridiplantae</taxon>
        <taxon>Streptophyta</taxon>
        <taxon>Embryophyta</taxon>
        <taxon>Tracheophyta</taxon>
        <taxon>Spermatophyta</taxon>
        <taxon>Magnoliopsida</taxon>
        <taxon>Liliopsida</taxon>
        <taxon>Poales</taxon>
        <taxon>Poaceae</taxon>
        <taxon>PACMAD clade</taxon>
        <taxon>Chloridoideae</taxon>
        <taxon>Eragrostideae</taxon>
        <taxon>Eragrostidinae</taxon>
        <taxon>Eragrostis</taxon>
    </lineage>
</organism>
<protein>
    <submittedName>
        <fullName evidence="12">Uncharacterized protein</fullName>
    </submittedName>
</protein>
<dbReference type="FunFam" id="1.10.10.10:FF:000322">
    <property type="entry name" value="Probable disease resistance protein At1g63360"/>
    <property type="match status" value="1"/>
</dbReference>
<dbReference type="InterPro" id="IPR055414">
    <property type="entry name" value="LRR_R13L4/SHOC2-like"/>
</dbReference>
<proteinExistence type="inferred from homology"/>
<feature type="domain" description="NB-ARC" evidence="8">
    <location>
        <begin position="160"/>
        <end position="323"/>
    </location>
</feature>
<evidence type="ECO:0000256" key="3">
    <source>
        <dbReference type="ARBA" id="ARBA00022737"/>
    </source>
</evidence>
<comment type="caution">
    <text evidence="12">The sequence shown here is derived from an EMBL/GenBank/DDBJ whole genome shotgun (WGS) entry which is preliminary data.</text>
</comment>
<dbReference type="Gramene" id="TVU24785">
    <property type="protein sequence ID" value="TVU24785"/>
    <property type="gene ID" value="EJB05_27242"/>
</dbReference>
<evidence type="ECO:0000256" key="2">
    <source>
        <dbReference type="ARBA" id="ARBA00022614"/>
    </source>
</evidence>
<dbReference type="GO" id="GO:0002758">
    <property type="term" value="P:innate immune response-activating signaling pathway"/>
    <property type="evidence" value="ECO:0007669"/>
    <property type="project" value="UniProtKB-ARBA"/>
</dbReference>
<keyword evidence="7" id="KW-0732">Signal</keyword>
<feature type="chain" id="PRO_5023827161" evidence="7">
    <location>
        <begin position="17"/>
        <end position="929"/>
    </location>
</feature>
<keyword evidence="5" id="KW-0611">Plant defense</keyword>
<dbReference type="GO" id="GO:0042742">
    <property type="term" value="P:defense response to bacterium"/>
    <property type="evidence" value="ECO:0007669"/>
    <property type="project" value="UniProtKB-ARBA"/>
</dbReference>
<dbReference type="PANTHER" id="PTHR23155:SF1229">
    <property type="entry name" value="OS11G0550500 PROTEIN"/>
    <property type="match status" value="1"/>
</dbReference>
<dbReference type="PANTHER" id="PTHR23155">
    <property type="entry name" value="DISEASE RESISTANCE PROTEIN RP"/>
    <property type="match status" value="1"/>
</dbReference>
<evidence type="ECO:0000259" key="8">
    <source>
        <dbReference type="Pfam" id="PF00931"/>
    </source>
</evidence>
<dbReference type="AlphaFoldDB" id="A0A5J9UMV5"/>
<dbReference type="InterPro" id="IPR036388">
    <property type="entry name" value="WH-like_DNA-bd_sf"/>
</dbReference>